<keyword evidence="2" id="KW-0812">Transmembrane</keyword>
<keyword evidence="2" id="KW-0472">Membrane</keyword>
<protein>
    <submittedName>
        <fullName evidence="3">Uncharacterized protein</fullName>
    </submittedName>
</protein>
<evidence type="ECO:0000256" key="1">
    <source>
        <dbReference type="SAM" id="MobiDB-lite"/>
    </source>
</evidence>
<sequence length="105" mass="11230">MGRRDMELRDAMAGAWTAAKVSGGQFRQLVPVYSDRLGQAYQVMRGRQIRRMGRAIAMTAIFATIGGAVAAVVAERLLAHRTPAEVGEEPAPAEEVTKSPAAFTG</sequence>
<dbReference type="RefSeq" id="WP_378975973.1">
    <property type="nucleotide sequence ID" value="NZ_JBHTBJ010000039.1"/>
</dbReference>
<dbReference type="EMBL" id="JBHTBJ010000039">
    <property type="protein sequence ID" value="MFC7278857.1"/>
    <property type="molecule type" value="Genomic_DNA"/>
</dbReference>
<evidence type="ECO:0000313" key="4">
    <source>
        <dbReference type="Proteomes" id="UP001596548"/>
    </source>
</evidence>
<proteinExistence type="predicted"/>
<reference evidence="4" key="1">
    <citation type="journal article" date="2019" name="Int. J. Syst. Evol. Microbiol.">
        <title>The Global Catalogue of Microorganisms (GCM) 10K type strain sequencing project: providing services to taxonomists for standard genome sequencing and annotation.</title>
        <authorList>
            <consortium name="The Broad Institute Genomics Platform"/>
            <consortium name="The Broad Institute Genome Sequencing Center for Infectious Disease"/>
            <person name="Wu L."/>
            <person name="Ma J."/>
        </authorList>
    </citation>
    <scope>NUCLEOTIDE SEQUENCE [LARGE SCALE GENOMIC DNA]</scope>
    <source>
        <strain evidence="4">XZYJT-10</strain>
    </source>
</reference>
<comment type="caution">
    <text evidence="3">The sequence shown here is derived from an EMBL/GenBank/DDBJ whole genome shotgun (WGS) entry which is preliminary data.</text>
</comment>
<evidence type="ECO:0000313" key="3">
    <source>
        <dbReference type="EMBL" id="MFC7278857.1"/>
    </source>
</evidence>
<organism evidence="3 4">
    <name type="scientific">Paractinoplanes rhizophilus</name>
    <dbReference type="NCBI Taxonomy" id="1416877"/>
    <lineage>
        <taxon>Bacteria</taxon>
        <taxon>Bacillati</taxon>
        <taxon>Actinomycetota</taxon>
        <taxon>Actinomycetes</taxon>
        <taxon>Micromonosporales</taxon>
        <taxon>Micromonosporaceae</taxon>
        <taxon>Paractinoplanes</taxon>
    </lineage>
</organism>
<keyword evidence="4" id="KW-1185">Reference proteome</keyword>
<dbReference type="Proteomes" id="UP001596548">
    <property type="component" value="Unassembled WGS sequence"/>
</dbReference>
<feature type="transmembrane region" description="Helical" evidence="2">
    <location>
        <begin position="55"/>
        <end position="74"/>
    </location>
</feature>
<feature type="region of interest" description="Disordered" evidence="1">
    <location>
        <begin position="84"/>
        <end position="105"/>
    </location>
</feature>
<accession>A0ABW2I1W6</accession>
<evidence type="ECO:0000256" key="2">
    <source>
        <dbReference type="SAM" id="Phobius"/>
    </source>
</evidence>
<gene>
    <name evidence="3" type="ORF">ACFQS1_33250</name>
</gene>
<keyword evidence="2" id="KW-1133">Transmembrane helix</keyword>
<name>A0ABW2I1W6_9ACTN</name>